<feature type="region of interest" description="Disordered" evidence="7">
    <location>
        <begin position="1"/>
        <end position="28"/>
    </location>
</feature>
<keyword evidence="3" id="KW-0238">DNA-binding</keyword>
<name>A0A834Y2B6_APHGI</name>
<keyword evidence="4" id="KW-0010">Activator</keyword>
<evidence type="ECO:0000256" key="5">
    <source>
        <dbReference type="ARBA" id="ARBA00023163"/>
    </source>
</evidence>
<dbReference type="AlphaFoldDB" id="A0A834Y2B6"/>
<evidence type="ECO:0000256" key="1">
    <source>
        <dbReference type="ARBA" id="ARBA00007628"/>
    </source>
</evidence>
<evidence type="ECO:0000259" key="8">
    <source>
        <dbReference type="PROSITE" id="PS50888"/>
    </source>
</evidence>
<dbReference type="Proteomes" id="UP000639338">
    <property type="component" value="Unassembled WGS sequence"/>
</dbReference>
<dbReference type="Gene3D" id="4.10.280.10">
    <property type="entry name" value="Helix-loop-helix DNA-binding domain"/>
    <property type="match status" value="1"/>
</dbReference>
<keyword evidence="6" id="KW-0539">Nucleus</keyword>
<keyword evidence="5" id="KW-0804">Transcription</keyword>
<keyword evidence="2" id="KW-0805">Transcription regulation</keyword>
<evidence type="ECO:0000313" key="10">
    <source>
        <dbReference type="Proteomes" id="UP000639338"/>
    </source>
</evidence>
<gene>
    <name evidence="9" type="ORF">HCN44_009468</name>
</gene>
<comment type="caution">
    <text evidence="9">The sequence shown here is derived from an EMBL/GenBank/DDBJ whole genome shotgun (WGS) entry which is preliminary data.</text>
</comment>
<evidence type="ECO:0000256" key="7">
    <source>
        <dbReference type="SAM" id="MobiDB-lite"/>
    </source>
</evidence>
<keyword evidence="10" id="KW-1185">Reference proteome</keyword>
<dbReference type="PANTHER" id="PTHR10328">
    <property type="entry name" value="PROTEIN MAX MYC-ASSOCIATED FACTOR X"/>
    <property type="match status" value="1"/>
</dbReference>
<reference evidence="9 10" key="1">
    <citation type="submission" date="2020-08" db="EMBL/GenBank/DDBJ databases">
        <title>Aphidius gifuensis genome sequencing and assembly.</title>
        <authorList>
            <person name="Du Z."/>
        </authorList>
    </citation>
    <scope>NUCLEOTIDE SEQUENCE [LARGE SCALE GENOMIC DNA]</scope>
    <source>
        <strain evidence="9">YNYX2018</strain>
        <tissue evidence="9">Adults</tissue>
    </source>
</reference>
<accession>A0A834Y2B6</accession>
<dbReference type="SMART" id="SM00353">
    <property type="entry name" value="HLH"/>
    <property type="match status" value="1"/>
</dbReference>
<feature type="compositionally biased region" description="Polar residues" evidence="7">
    <location>
        <begin position="1"/>
        <end position="12"/>
    </location>
</feature>
<dbReference type="PROSITE" id="PS50888">
    <property type="entry name" value="BHLH"/>
    <property type="match status" value="1"/>
</dbReference>
<evidence type="ECO:0000256" key="6">
    <source>
        <dbReference type="ARBA" id="ARBA00023242"/>
    </source>
</evidence>
<dbReference type="SUPFAM" id="SSF47459">
    <property type="entry name" value="HLH, helix-loop-helix DNA-binding domain"/>
    <property type="match status" value="1"/>
</dbReference>
<dbReference type="GO" id="GO:0003677">
    <property type="term" value="F:DNA binding"/>
    <property type="evidence" value="ECO:0007669"/>
    <property type="project" value="UniProtKB-KW"/>
</dbReference>
<dbReference type="GO" id="GO:0003700">
    <property type="term" value="F:DNA-binding transcription factor activity"/>
    <property type="evidence" value="ECO:0007669"/>
    <property type="project" value="TreeGrafter"/>
</dbReference>
<evidence type="ECO:0000256" key="3">
    <source>
        <dbReference type="ARBA" id="ARBA00023125"/>
    </source>
</evidence>
<feature type="compositionally biased region" description="Basic and acidic residues" evidence="7">
    <location>
        <begin position="13"/>
        <end position="28"/>
    </location>
</feature>
<comment type="similarity">
    <text evidence="1">Belongs to the MAX family.</text>
</comment>
<dbReference type="PANTHER" id="PTHR10328:SF3">
    <property type="entry name" value="PROTEIN MAX"/>
    <property type="match status" value="1"/>
</dbReference>
<dbReference type="GO" id="GO:0045944">
    <property type="term" value="P:positive regulation of transcription by RNA polymerase II"/>
    <property type="evidence" value="ECO:0007669"/>
    <property type="project" value="TreeGrafter"/>
</dbReference>
<dbReference type="InterPro" id="IPR036638">
    <property type="entry name" value="HLH_DNA-bd_sf"/>
</dbReference>
<dbReference type="EMBL" id="JACMRX010000001">
    <property type="protein sequence ID" value="KAF7998070.1"/>
    <property type="molecule type" value="Genomic_DNA"/>
</dbReference>
<feature type="domain" description="BHLH" evidence="8">
    <location>
        <begin position="15"/>
        <end position="68"/>
    </location>
</feature>
<protein>
    <recommendedName>
        <fullName evidence="8">BHLH domain-containing protein</fullName>
    </recommendedName>
</protein>
<proteinExistence type="inferred from homology"/>
<dbReference type="Pfam" id="PF00010">
    <property type="entry name" value="HLH"/>
    <property type="match status" value="1"/>
</dbReference>
<sequence length="117" mass="13473">MNNSKRNTASENNNERRIHLNTLEKNRRDNLKQSFEHLRDTVSNLQGSQNATSRIQILRNTAEHIGDMHDKISNQKNENDKMIRQNNLLLEQVRLLLAQGADISIVEDLITMGLISI</sequence>
<evidence type="ECO:0000256" key="2">
    <source>
        <dbReference type="ARBA" id="ARBA00023015"/>
    </source>
</evidence>
<dbReference type="GO" id="GO:0090575">
    <property type="term" value="C:RNA polymerase II transcription regulator complex"/>
    <property type="evidence" value="ECO:0007669"/>
    <property type="project" value="TreeGrafter"/>
</dbReference>
<evidence type="ECO:0000256" key="4">
    <source>
        <dbReference type="ARBA" id="ARBA00023159"/>
    </source>
</evidence>
<dbReference type="InterPro" id="IPR011598">
    <property type="entry name" value="bHLH_dom"/>
</dbReference>
<evidence type="ECO:0000313" key="9">
    <source>
        <dbReference type="EMBL" id="KAF7998070.1"/>
    </source>
</evidence>
<organism evidence="9 10">
    <name type="scientific">Aphidius gifuensis</name>
    <name type="common">Parasitoid wasp</name>
    <dbReference type="NCBI Taxonomy" id="684658"/>
    <lineage>
        <taxon>Eukaryota</taxon>
        <taxon>Metazoa</taxon>
        <taxon>Ecdysozoa</taxon>
        <taxon>Arthropoda</taxon>
        <taxon>Hexapoda</taxon>
        <taxon>Insecta</taxon>
        <taxon>Pterygota</taxon>
        <taxon>Neoptera</taxon>
        <taxon>Endopterygota</taxon>
        <taxon>Hymenoptera</taxon>
        <taxon>Apocrita</taxon>
        <taxon>Ichneumonoidea</taxon>
        <taxon>Braconidae</taxon>
        <taxon>Aphidiinae</taxon>
        <taxon>Aphidius</taxon>
    </lineage>
</organism>
<dbReference type="GO" id="GO:0046983">
    <property type="term" value="F:protein dimerization activity"/>
    <property type="evidence" value="ECO:0007669"/>
    <property type="project" value="InterPro"/>
</dbReference>